<dbReference type="EMBL" id="FQWX01000001">
    <property type="protein sequence ID" value="SHG40023.1"/>
    <property type="molecule type" value="Genomic_DNA"/>
</dbReference>
<organism evidence="3 4">
    <name type="scientific">Asaccharospora irregularis DSM 2635</name>
    <dbReference type="NCBI Taxonomy" id="1121321"/>
    <lineage>
        <taxon>Bacteria</taxon>
        <taxon>Bacillati</taxon>
        <taxon>Bacillota</taxon>
        <taxon>Clostridia</taxon>
        <taxon>Peptostreptococcales</taxon>
        <taxon>Peptostreptococcaceae</taxon>
        <taxon>Asaccharospora</taxon>
    </lineage>
</organism>
<dbReference type="Proteomes" id="UP000243255">
    <property type="component" value="Unassembled WGS sequence"/>
</dbReference>
<dbReference type="OrthoDB" id="5637at2"/>
<feature type="domain" description="DUF3298" evidence="1">
    <location>
        <begin position="364"/>
        <end position="439"/>
    </location>
</feature>
<dbReference type="InterPro" id="IPR037126">
    <property type="entry name" value="PdaC/RsiV-like_sf"/>
</dbReference>
<sequence>MKKRLFSNILMLGILLGSLALVVTKTDILKVRSSLQTNISGGLRVIKITEEKYNINDKNISINIKMPQIHYYNKEIERYMNSYIRKNINQFINNQRQIKDTLEKKDKSVIDINYYVAFEDSNLLNIVITRDTKSSKNNTKFEKDSYIFDLKTGQRIFLDNFLKNNEDYKEVIKNHIIKTKKDNKEGLDMSRINIDKYTNYSIIDGGISVYFNPYKESGKNIAYEFKIPHSIFKNKISVADTDSIEANIDTQTITENNEYINSVINIPIITTSNKTIEKSINDKIRNDIMSFYNNAQEEAKKYLGDNKENKNKFVVNINFDVEKNSNNMLSIKVRYYQYSGGAHGMYEDISYNIDMRDGKFLNLDDFFKDGSDYKIVIDKEIRKQIEELVKENKENEGIYQFSGVKKGQKYYVRDDSLVIYFDLYDIAPYAAGIPEFPIKVDVIDHILKEKYLDIFK</sequence>
<evidence type="ECO:0008006" key="5">
    <source>
        <dbReference type="Google" id="ProtNLM"/>
    </source>
</evidence>
<dbReference type="Pfam" id="PF13739">
    <property type="entry name" value="PdaC"/>
    <property type="match status" value="1"/>
</dbReference>
<dbReference type="Gene3D" id="3.90.640.20">
    <property type="entry name" value="Heat-shock cognate protein, ATPase"/>
    <property type="match status" value="1"/>
</dbReference>
<evidence type="ECO:0000259" key="2">
    <source>
        <dbReference type="Pfam" id="PF13739"/>
    </source>
</evidence>
<dbReference type="STRING" id="1121321.SAMN04488530_101149"/>
<accession>A0A1M5JJ08</accession>
<gene>
    <name evidence="3" type="ORF">SAMN04488530_101149</name>
</gene>
<evidence type="ECO:0000313" key="4">
    <source>
        <dbReference type="Proteomes" id="UP000243255"/>
    </source>
</evidence>
<dbReference type="Gene3D" id="3.30.565.40">
    <property type="entry name" value="Fervidobacterium nodosum Rt17-B1 like"/>
    <property type="match status" value="2"/>
</dbReference>
<proteinExistence type="predicted"/>
<dbReference type="InterPro" id="IPR025303">
    <property type="entry name" value="PdaC"/>
</dbReference>
<dbReference type="AlphaFoldDB" id="A0A1M5JJ08"/>
<dbReference type="RefSeq" id="WP_073123260.1">
    <property type="nucleotide sequence ID" value="NZ_BAABCH010000027.1"/>
</dbReference>
<reference evidence="4" key="1">
    <citation type="submission" date="2016-11" db="EMBL/GenBank/DDBJ databases">
        <authorList>
            <person name="Varghese N."/>
            <person name="Submissions S."/>
        </authorList>
    </citation>
    <scope>NUCLEOTIDE SEQUENCE [LARGE SCALE GENOMIC DNA]</scope>
    <source>
        <strain evidence="4">DSM 2635</strain>
    </source>
</reference>
<evidence type="ECO:0000313" key="3">
    <source>
        <dbReference type="EMBL" id="SHG40023.1"/>
    </source>
</evidence>
<name>A0A1M5JJ08_9FIRM</name>
<dbReference type="Pfam" id="PF11738">
    <property type="entry name" value="DUF3298"/>
    <property type="match status" value="1"/>
</dbReference>
<feature type="domain" description="Deacetylase PdaC" evidence="2">
    <location>
        <begin position="253"/>
        <end position="346"/>
    </location>
</feature>
<keyword evidence="4" id="KW-1185">Reference proteome</keyword>
<evidence type="ECO:0000259" key="1">
    <source>
        <dbReference type="Pfam" id="PF11738"/>
    </source>
</evidence>
<protein>
    <recommendedName>
        <fullName evidence="5">DUF3298 domain-containing protein</fullName>
    </recommendedName>
</protein>
<dbReference type="InterPro" id="IPR021729">
    <property type="entry name" value="DUF3298"/>
</dbReference>